<dbReference type="PANTHER" id="PTHR28678:SF1">
    <property type="entry name" value="CODANIN-1"/>
    <property type="match status" value="1"/>
</dbReference>
<gene>
    <name evidence="2" type="ORF">M9458_035002</name>
</gene>
<sequence>ATKPSRRINPTPVSAERPNSKPKSCFTSTPLSLPTSPPTIPESTGAAGSPLSLQEERELLRRERSKLAQQTSSPLKPTPICTPTKTVHRQGSKVTPDPQSPCPDPDKVTQKSELELLAELYCTCIS</sequence>
<dbReference type="InterPro" id="IPR040031">
    <property type="entry name" value="Codanin-1"/>
</dbReference>
<protein>
    <submittedName>
        <fullName evidence="2">Uncharacterized protein</fullName>
    </submittedName>
</protein>
<name>A0ABD0PAW0_CIRMR</name>
<feature type="compositionally biased region" description="Basic and acidic residues" evidence="1">
    <location>
        <begin position="54"/>
        <end position="66"/>
    </location>
</feature>
<feature type="non-terminal residue" evidence="2">
    <location>
        <position position="1"/>
    </location>
</feature>
<dbReference type="EMBL" id="JAMKFB020000017">
    <property type="protein sequence ID" value="KAL0170406.1"/>
    <property type="molecule type" value="Genomic_DNA"/>
</dbReference>
<evidence type="ECO:0000313" key="3">
    <source>
        <dbReference type="Proteomes" id="UP001529510"/>
    </source>
</evidence>
<comment type="caution">
    <text evidence="2">The sequence shown here is derived from an EMBL/GenBank/DDBJ whole genome shotgun (WGS) entry which is preliminary data.</text>
</comment>
<feature type="region of interest" description="Disordered" evidence="1">
    <location>
        <begin position="1"/>
        <end position="108"/>
    </location>
</feature>
<dbReference type="Proteomes" id="UP001529510">
    <property type="component" value="Unassembled WGS sequence"/>
</dbReference>
<keyword evidence="3" id="KW-1185">Reference proteome</keyword>
<dbReference type="PANTHER" id="PTHR28678">
    <property type="entry name" value="CODANIN-1"/>
    <property type="match status" value="1"/>
</dbReference>
<dbReference type="AlphaFoldDB" id="A0ABD0PAW0"/>
<feature type="non-terminal residue" evidence="2">
    <location>
        <position position="126"/>
    </location>
</feature>
<accession>A0ABD0PAW0</accession>
<reference evidence="2 3" key="1">
    <citation type="submission" date="2024-05" db="EMBL/GenBank/DDBJ databases">
        <title>Genome sequencing and assembly of Indian major carp, Cirrhinus mrigala (Hamilton, 1822).</title>
        <authorList>
            <person name="Mohindra V."/>
            <person name="Chowdhury L.M."/>
            <person name="Lal K."/>
            <person name="Jena J.K."/>
        </authorList>
    </citation>
    <scope>NUCLEOTIDE SEQUENCE [LARGE SCALE GENOMIC DNA]</scope>
    <source>
        <strain evidence="2">CM1030</strain>
        <tissue evidence="2">Blood</tissue>
    </source>
</reference>
<evidence type="ECO:0000256" key="1">
    <source>
        <dbReference type="SAM" id="MobiDB-lite"/>
    </source>
</evidence>
<feature type="compositionally biased region" description="Polar residues" evidence="1">
    <location>
        <begin position="67"/>
        <end position="85"/>
    </location>
</feature>
<evidence type="ECO:0000313" key="2">
    <source>
        <dbReference type="EMBL" id="KAL0170406.1"/>
    </source>
</evidence>
<proteinExistence type="predicted"/>
<organism evidence="2 3">
    <name type="scientific">Cirrhinus mrigala</name>
    <name type="common">Mrigala</name>
    <dbReference type="NCBI Taxonomy" id="683832"/>
    <lineage>
        <taxon>Eukaryota</taxon>
        <taxon>Metazoa</taxon>
        <taxon>Chordata</taxon>
        <taxon>Craniata</taxon>
        <taxon>Vertebrata</taxon>
        <taxon>Euteleostomi</taxon>
        <taxon>Actinopterygii</taxon>
        <taxon>Neopterygii</taxon>
        <taxon>Teleostei</taxon>
        <taxon>Ostariophysi</taxon>
        <taxon>Cypriniformes</taxon>
        <taxon>Cyprinidae</taxon>
        <taxon>Labeoninae</taxon>
        <taxon>Labeonini</taxon>
        <taxon>Cirrhinus</taxon>
    </lineage>
</organism>